<dbReference type="InterPro" id="IPR017519">
    <property type="entry name" value="CHP03085"/>
</dbReference>
<sequence>MDSPAPGIDAPAPFVRREREALADDLVGFGPDAPTILDGWSAAELLEHLLVREHGVLAAAAARSPLAPLRRRGQEALASFGELTWAQQVAIFRAGHRRFSPLHAADRALNTVEYLVHHEDLRRARPGWEPRALPEADERTVWKYLGLMSRLLIRAGVDVVLVGPSGGLRVPARGGQSHGSVRVHGAPTELLLWAFGRDRVARVRLEGEADALLALREADRGF</sequence>
<organism evidence="1 2">
    <name type="scientific">Brachybacterium phenoliresistens</name>
    <dbReference type="NCBI Taxonomy" id="396014"/>
    <lineage>
        <taxon>Bacteria</taxon>
        <taxon>Bacillati</taxon>
        <taxon>Actinomycetota</taxon>
        <taxon>Actinomycetes</taxon>
        <taxon>Micrococcales</taxon>
        <taxon>Dermabacteraceae</taxon>
        <taxon>Brachybacterium</taxon>
    </lineage>
</organism>
<dbReference type="EMBL" id="JDYK01000002">
    <property type="protein sequence ID" value="EWS82768.1"/>
    <property type="molecule type" value="Genomic_DNA"/>
</dbReference>
<dbReference type="InterPro" id="IPR034660">
    <property type="entry name" value="DinB/YfiT-like"/>
</dbReference>
<dbReference type="NCBIfam" id="TIGR03083">
    <property type="entry name" value="maleylpyruvate isomerase family mycothiol-dependent enzyme"/>
    <property type="match status" value="1"/>
</dbReference>
<evidence type="ECO:0008006" key="3">
    <source>
        <dbReference type="Google" id="ProtNLM"/>
    </source>
</evidence>
<protein>
    <recommendedName>
        <fullName evidence="3">Mycothiol-dependent maleylpyruvate isomerase metal-binding domain-containing protein</fullName>
    </recommendedName>
</protein>
<reference evidence="1 2" key="1">
    <citation type="submission" date="2014-02" db="EMBL/GenBank/DDBJ databases">
        <title>Genome sequence of Brachybacterium phenoliresistens strain W13A50.</title>
        <authorList>
            <person name="Wang X."/>
        </authorList>
    </citation>
    <scope>NUCLEOTIDE SEQUENCE [LARGE SCALE GENOMIC DNA]</scope>
    <source>
        <strain evidence="1 2">W13A50</strain>
    </source>
</reference>
<proteinExistence type="predicted"/>
<dbReference type="eggNOG" id="COG0243">
    <property type="taxonomic scope" value="Bacteria"/>
</dbReference>
<name>Z9JXL7_9MICO</name>
<gene>
    <name evidence="1" type="ORF">BF93_07030</name>
</gene>
<dbReference type="HOGENOM" id="CLU_1287934_0_0_11"/>
<accession>Z9JXL7</accession>
<dbReference type="OrthoDB" id="3268903at2"/>
<evidence type="ECO:0000313" key="2">
    <source>
        <dbReference type="Proteomes" id="UP000023067"/>
    </source>
</evidence>
<dbReference type="PATRIC" id="fig|396014.3.peg.397"/>
<keyword evidence="2" id="KW-1185">Reference proteome</keyword>
<dbReference type="RefSeq" id="WP_051486406.1">
    <property type="nucleotide sequence ID" value="NZ_BAAAOW010000001.1"/>
</dbReference>
<dbReference type="InterPro" id="IPR017517">
    <property type="entry name" value="Maleyloyr_isom"/>
</dbReference>
<dbReference type="AlphaFoldDB" id="Z9JXL7"/>
<dbReference type="STRING" id="396014.BF93_07030"/>
<dbReference type="Proteomes" id="UP000023067">
    <property type="component" value="Unassembled WGS sequence"/>
</dbReference>
<comment type="caution">
    <text evidence="1">The sequence shown here is derived from an EMBL/GenBank/DDBJ whole genome shotgun (WGS) entry which is preliminary data.</text>
</comment>
<evidence type="ECO:0000313" key="1">
    <source>
        <dbReference type="EMBL" id="EWS82768.1"/>
    </source>
</evidence>
<dbReference type="NCBIfam" id="TIGR03085">
    <property type="entry name" value="TIGR03085 family metal-binding protein"/>
    <property type="match status" value="1"/>
</dbReference>
<dbReference type="SUPFAM" id="SSF109854">
    <property type="entry name" value="DinB/YfiT-like putative metalloenzymes"/>
    <property type="match status" value="1"/>
</dbReference>